<feature type="domain" description="G" evidence="1">
    <location>
        <begin position="27"/>
        <end position="142"/>
    </location>
</feature>
<dbReference type="GO" id="GO:0005829">
    <property type="term" value="C:cytosol"/>
    <property type="evidence" value="ECO:0007669"/>
    <property type="project" value="TreeGrafter"/>
</dbReference>
<evidence type="ECO:0000313" key="2">
    <source>
        <dbReference type="EMBL" id="MQT49026.1"/>
    </source>
</evidence>
<dbReference type="Gene3D" id="3.40.50.300">
    <property type="entry name" value="P-loop containing nucleotide triphosphate hydrolases"/>
    <property type="match status" value="1"/>
</dbReference>
<dbReference type="SUPFAM" id="SSF52540">
    <property type="entry name" value="P-loop containing nucleoside triphosphate hydrolases"/>
    <property type="match status" value="1"/>
</dbReference>
<dbReference type="PANTHER" id="PTHR42714">
    <property type="entry name" value="TRNA MODIFICATION GTPASE GTPBP3"/>
    <property type="match status" value="1"/>
</dbReference>
<reference evidence="2 3" key="1">
    <citation type="submission" date="2019-10" db="EMBL/GenBank/DDBJ databases">
        <title>Evaluation of single-gene subtyping targets for Pseudomonas.</title>
        <authorList>
            <person name="Reichler S.J."/>
            <person name="Orsi R.H."/>
            <person name="Wiedmann M."/>
            <person name="Martin N.H."/>
            <person name="Murphy S.I."/>
        </authorList>
    </citation>
    <scope>NUCLEOTIDE SEQUENCE [LARGE SCALE GENOMIC DNA]</scope>
    <source>
        <strain evidence="2 3">FSL R10-3257</strain>
    </source>
</reference>
<proteinExistence type="predicted"/>
<dbReference type="NCBIfam" id="TIGR00231">
    <property type="entry name" value="small_GTP"/>
    <property type="match status" value="1"/>
</dbReference>
<dbReference type="RefSeq" id="WP_153429908.1">
    <property type="nucleotide sequence ID" value="NZ_WIWJ01000042.1"/>
</dbReference>
<sequence>MQIEGPKNPSLQAILDKIEQTRNYTPKVGIFGNSGVGKSSLCNALFGKNVAKISDVEACTREPQSIFIGSGKTGIELIDLPGIGEDPARQKEYVALYESLAPELDLVLWTIKADDRNYASGLDAHKQIFGKHEGLPVVFVITQVDKTNPHREWDWTEFTPSEKQVSNIAVKELDVSRRFNISAKNIISVAVGEENPNEKYNVVELVDLIVEVLPNEKKFSFAREAKEDNVSSESRQKAEKGVWDSIKDFAGDAWDTVKDKVVDKLIESAPKVFAAAASFVSGLFKKWF</sequence>
<accession>A0A7X1WC51</accession>
<gene>
    <name evidence="2" type="ORF">GHO40_20175</name>
</gene>
<dbReference type="GO" id="GO:0002098">
    <property type="term" value="P:tRNA wobble uridine modification"/>
    <property type="evidence" value="ECO:0007669"/>
    <property type="project" value="TreeGrafter"/>
</dbReference>
<dbReference type="InterPro" id="IPR005225">
    <property type="entry name" value="Small_GTP-bd"/>
</dbReference>
<dbReference type="GO" id="GO:0030488">
    <property type="term" value="P:tRNA methylation"/>
    <property type="evidence" value="ECO:0007669"/>
    <property type="project" value="TreeGrafter"/>
</dbReference>
<organism evidence="2 3">
    <name type="scientific">Pseudomonas helleri</name>
    <dbReference type="NCBI Taxonomy" id="1608996"/>
    <lineage>
        <taxon>Bacteria</taxon>
        <taxon>Pseudomonadati</taxon>
        <taxon>Pseudomonadota</taxon>
        <taxon>Gammaproteobacteria</taxon>
        <taxon>Pseudomonadales</taxon>
        <taxon>Pseudomonadaceae</taxon>
        <taxon>Pseudomonas</taxon>
    </lineage>
</organism>
<dbReference type="AlphaFoldDB" id="A0A7X1WC51"/>
<protein>
    <submittedName>
        <fullName evidence="2">GTP-binding protein</fullName>
    </submittedName>
</protein>
<dbReference type="GO" id="GO:0005525">
    <property type="term" value="F:GTP binding"/>
    <property type="evidence" value="ECO:0007669"/>
    <property type="project" value="InterPro"/>
</dbReference>
<dbReference type="Proteomes" id="UP000441404">
    <property type="component" value="Unassembled WGS sequence"/>
</dbReference>
<name>A0A7X1WC51_9PSED</name>
<evidence type="ECO:0000313" key="3">
    <source>
        <dbReference type="Proteomes" id="UP000441404"/>
    </source>
</evidence>
<dbReference type="PANTHER" id="PTHR42714:SF2">
    <property type="entry name" value="TRNA MODIFICATION GTPASE GTPBP3, MITOCHONDRIAL"/>
    <property type="match status" value="1"/>
</dbReference>
<dbReference type="InterPro" id="IPR006073">
    <property type="entry name" value="GTP-bd"/>
</dbReference>
<evidence type="ECO:0000259" key="1">
    <source>
        <dbReference type="Pfam" id="PF01926"/>
    </source>
</evidence>
<dbReference type="EMBL" id="WIWJ01000042">
    <property type="protein sequence ID" value="MQT49026.1"/>
    <property type="molecule type" value="Genomic_DNA"/>
</dbReference>
<comment type="caution">
    <text evidence="2">The sequence shown here is derived from an EMBL/GenBank/DDBJ whole genome shotgun (WGS) entry which is preliminary data.</text>
</comment>
<dbReference type="Pfam" id="PF01926">
    <property type="entry name" value="MMR_HSR1"/>
    <property type="match status" value="1"/>
</dbReference>
<dbReference type="InterPro" id="IPR027417">
    <property type="entry name" value="P-loop_NTPase"/>
</dbReference>